<dbReference type="InterPro" id="IPR006311">
    <property type="entry name" value="TAT_signal"/>
</dbReference>
<dbReference type="EMBL" id="BONZ01000041">
    <property type="protein sequence ID" value="GIH16247.1"/>
    <property type="molecule type" value="Genomic_DNA"/>
</dbReference>
<name>A0A8J3QUC9_9ACTN</name>
<accession>A0A8J3QUC9</accession>
<organism evidence="3 4">
    <name type="scientific">Rugosimonospora africana</name>
    <dbReference type="NCBI Taxonomy" id="556532"/>
    <lineage>
        <taxon>Bacteria</taxon>
        <taxon>Bacillati</taxon>
        <taxon>Actinomycetota</taxon>
        <taxon>Actinomycetes</taxon>
        <taxon>Micromonosporales</taxon>
        <taxon>Micromonosporaceae</taxon>
        <taxon>Rugosimonospora</taxon>
    </lineage>
</organism>
<comment type="caution">
    <text evidence="3">The sequence shown here is derived from an EMBL/GenBank/DDBJ whole genome shotgun (WGS) entry which is preliminary data.</text>
</comment>
<feature type="domain" description="Rhamnogalacturonase A/B/Epimerase-like pectate lyase" evidence="1">
    <location>
        <begin position="93"/>
        <end position="154"/>
    </location>
</feature>
<dbReference type="PROSITE" id="PS51318">
    <property type="entry name" value="TAT"/>
    <property type="match status" value="1"/>
</dbReference>
<evidence type="ECO:0008006" key="5">
    <source>
        <dbReference type="Google" id="ProtNLM"/>
    </source>
</evidence>
<evidence type="ECO:0000313" key="3">
    <source>
        <dbReference type="EMBL" id="GIH16247.1"/>
    </source>
</evidence>
<dbReference type="InterPro" id="IPR011050">
    <property type="entry name" value="Pectin_lyase_fold/virulence"/>
</dbReference>
<dbReference type="InterPro" id="IPR012334">
    <property type="entry name" value="Pectin_lyas_fold"/>
</dbReference>
<dbReference type="InterPro" id="IPR039448">
    <property type="entry name" value="Beta_helix"/>
</dbReference>
<gene>
    <name evidence="3" type="ORF">Raf01_44190</name>
</gene>
<dbReference type="Proteomes" id="UP000642748">
    <property type="component" value="Unassembled WGS sequence"/>
</dbReference>
<evidence type="ECO:0000259" key="2">
    <source>
        <dbReference type="Pfam" id="PF13229"/>
    </source>
</evidence>
<dbReference type="Pfam" id="PF13229">
    <property type="entry name" value="Beta_helix"/>
    <property type="match status" value="1"/>
</dbReference>
<keyword evidence="4" id="KW-1185">Reference proteome</keyword>
<protein>
    <recommendedName>
        <fullName evidence="5">Parallel beta helix pectate lyase-like protein</fullName>
    </recommendedName>
</protein>
<dbReference type="AlphaFoldDB" id="A0A8J3QUC9"/>
<reference evidence="3" key="1">
    <citation type="submission" date="2021-01" db="EMBL/GenBank/DDBJ databases">
        <title>Whole genome shotgun sequence of Rugosimonospora africana NBRC 104875.</title>
        <authorList>
            <person name="Komaki H."/>
            <person name="Tamura T."/>
        </authorList>
    </citation>
    <scope>NUCLEOTIDE SEQUENCE</scope>
    <source>
        <strain evidence="3">NBRC 104875</strain>
    </source>
</reference>
<dbReference type="Gene3D" id="2.160.20.10">
    <property type="entry name" value="Single-stranded right-handed beta-helix, Pectin lyase-like"/>
    <property type="match status" value="1"/>
</dbReference>
<dbReference type="SUPFAM" id="SSF51126">
    <property type="entry name" value="Pectin lyase-like"/>
    <property type="match status" value="1"/>
</dbReference>
<sequence length="416" mass="40526">MDRKPSDRRALLRGAGMAAGAAVAAPFIGGIGPAAAAAGAGSGSAAGASAPDAAVSGAAGSDAALAAVSGAMPWVGPADSGAPFEVDPTVGAQAAINAALAAAGQGAVFVAGGTYPVKGPVVLGDRQTLIGAGPVSTVLRAVSGFSGTGMITTPSGAFTGARMCVRDIGLEASGIAGYGVNLQIGAKPTTYGPDPAPWLSRVFVSNTVSDGIYLGGAYSGGERELKVTDCRVENAGGWAYNIESSDGFIGGCSAQGGKAGGYLIAGGNTKMWGCKAYGTGNGSAPGPAFRLSSARATVVGCEAQDTWGCGFEVTGRGSSLAGCTADSTGIGTTGNDRYSAGFYIGSSAVNVQGCAYQRAGGGASWLGATGMRWSLYLASGVDYVMAQLVSDPNRPSPYQGGVNGTVGAHSSVTVLG</sequence>
<proteinExistence type="predicted"/>
<feature type="domain" description="Right handed beta helix" evidence="2">
    <location>
        <begin position="211"/>
        <end position="352"/>
    </location>
</feature>
<evidence type="ECO:0000259" key="1">
    <source>
        <dbReference type="Pfam" id="PF12708"/>
    </source>
</evidence>
<evidence type="ECO:0000313" key="4">
    <source>
        <dbReference type="Proteomes" id="UP000642748"/>
    </source>
</evidence>
<dbReference type="Pfam" id="PF12708">
    <property type="entry name" value="Pect-lyase_RHGA_epim"/>
    <property type="match status" value="1"/>
</dbReference>
<dbReference type="InterPro" id="IPR024535">
    <property type="entry name" value="RHGA/B-epi-like_pectate_lyase"/>
</dbReference>